<dbReference type="InterPro" id="IPR000515">
    <property type="entry name" value="MetI-like"/>
</dbReference>
<dbReference type="InterPro" id="IPR035906">
    <property type="entry name" value="MetI-like_sf"/>
</dbReference>
<gene>
    <name evidence="11" type="ORF">QN062_05065</name>
    <name evidence="10" type="ORF">QN216_09080</name>
    <name evidence="9" type="ORF">QN217_01385</name>
</gene>
<keyword evidence="5 7" id="KW-1133">Transmembrane helix</keyword>
<feature type="transmembrane region" description="Helical" evidence="7">
    <location>
        <begin position="12"/>
        <end position="32"/>
    </location>
</feature>
<dbReference type="InterPro" id="IPR045621">
    <property type="entry name" value="BPD_transp_1_N"/>
</dbReference>
<keyword evidence="2 7" id="KW-0813">Transport</keyword>
<dbReference type="Pfam" id="PF00528">
    <property type="entry name" value="BPD_transp_1"/>
    <property type="match status" value="1"/>
</dbReference>
<comment type="similarity">
    <text evidence="7">Belongs to the binding-protein-dependent transport system permease family.</text>
</comment>
<proteinExistence type="inferred from homology"/>
<dbReference type="SUPFAM" id="SSF161098">
    <property type="entry name" value="MetI-like"/>
    <property type="match status" value="1"/>
</dbReference>
<evidence type="ECO:0000313" key="10">
    <source>
        <dbReference type="EMBL" id="XDS48465.1"/>
    </source>
</evidence>
<keyword evidence="4 7" id="KW-0812">Transmembrane</keyword>
<protein>
    <submittedName>
        <fullName evidence="11">ABC transporter permease</fullName>
    </submittedName>
</protein>
<dbReference type="EMBL" id="CP129683">
    <property type="protein sequence ID" value="XDS49792.1"/>
    <property type="molecule type" value="Genomic_DNA"/>
</dbReference>
<evidence type="ECO:0000256" key="2">
    <source>
        <dbReference type="ARBA" id="ARBA00022448"/>
    </source>
</evidence>
<dbReference type="PANTHER" id="PTHR43163">
    <property type="entry name" value="DIPEPTIDE TRANSPORT SYSTEM PERMEASE PROTEIN DPPB-RELATED"/>
    <property type="match status" value="1"/>
</dbReference>
<sequence>MQTFWYIVRRLLQAIFVVFVVTVVVFCLLRALPGGPARGILGAQATAAQIAEFNRQQGLDQPLFQQYFMYLGTLIHGNLGTSYTLNTPVATLIAQRLPKTLILTIMSTILALVIAIPLGMWQSWRRGRAADYVTTTVALVLYSTPVFFLGILLIMLFSQDIPLLSSQAPQGDGIAVIFENPAAMVLPVVTGAAGTLAVFSRYMRSATVENLQEDYVRTARAVGTPSRAILLRHVLRNSLTPVVAMLGYYIPVIFGGSLVVEQLFNFPGMGLLFWNAAQSSDFPVLLGCVLVISIATVCGTFLADIAQLLIDPRVKGDMK</sequence>
<feature type="transmembrane region" description="Helical" evidence="7">
    <location>
        <begin position="101"/>
        <end position="120"/>
    </location>
</feature>
<evidence type="ECO:0000259" key="8">
    <source>
        <dbReference type="PROSITE" id="PS50928"/>
    </source>
</evidence>
<dbReference type="PANTHER" id="PTHR43163:SF6">
    <property type="entry name" value="DIPEPTIDE TRANSPORT SYSTEM PERMEASE PROTEIN DPPB-RELATED"/>
    <property type="match status" value="1"/>
</dbReference>
<feature type="transmembrane region" description="Helical" evidence="7">
    <location>
        <begin position="284"/>
        <end position="310"/>
    </location>
</feature>
<feature type="domain" description="ABC transmembrane type-1" evidence="8">
    <location>
        <begin position="97"/>
        <end position="303"/>
    </location>
</feature>
<feature type="transmembrane region" description="Helical" evidence="7">
    <location>
        <begin position="242"/>
        <end position="264"/>
    </location>
</feature>
<evidence type="ECO:0000256" key="6">
    <source>
        <dbReference type="ARBA" id="ARBA00023136"/>
    </source>
</evidence>
<dbReference type="AlphaFoldDB" id="A0AB39UKS3"/>
<accession>A0AB39UKS3</accession>
<evidence type="ECO:0000256" key="1">
    <source>
        <dbReference type="ARBA" id="ARBA00004651"/>
    </source>
</evidence>
<comment type="subcellular location">
    <subcellularLocation>
        <location evidence="1 7">Cell membrane</location>
        <topology evidence="1 7">Multi-pass membrane protein</topology>
    </subcellularLocation>
</comment>
<dbReference type="EMBL" id="CP129675">
    <property type="protein sequence ID" value="XDS46828.1"/>
    <property type="molecule type" value="Genomic_DNA"/>
</dbReference>
<evidence type="ECO:0000256" key="7">
    <source>
        <dbReference type="RuleBase" id="RU363032"/>
    </source>
</evidence>
<evidence type="ECO:0000256" key="4">
    <source>
        <dbReference type="ARBA" id="ARBA00022692"/>
    </source>
</evidence>
<dbReference type="GO" id="GO:0005886">
    <property type="term" value="C:plasma membrane"/>
    <property type="evidence" value="ECO:0007669"/>
    <property type="project" value="UniProtKB-SubCell"/>
</dbReference>
<keyword evidence="6 7" id="KW-0472">Membrane</keyword>
<evidence type="ECO:0000256" key="3">
    <source>
        <dbReference type="ARBA" id="ARBA00022475"/>
    </source>
</evidence>
<dbReference type="EMBL" id="CP129682">
    <property type="protein sequence ID" value="XDS48465.1"/>
    <property type="molecule type" value="Genomic_DNA"/>
</dbReference>
<feature type="transmembrane region" description="Helical" evidence="7">
    <location>
        <begin position="177"/>
        <end position="199"/>
    </location>
</feature>
<dbReference type="CDD" id="cd06261">
    <property type="entry name" value="TM_PBP2"/>
    <property type="match status" value="1"/>
</dbReference>
<dbReference type="GO" id="GO:0055085">
    <property type="term" value="P:transmembrane transport"/>
    <property type="evidence" value="ECO:0007669"/>
    <property type="project" value="InterPro"/>
</dbReference>
<dbReference type="RefSeq" id="WP_369340765.1">
    <property type="nucleotide sequence ID" value="NZ_CP129675.1"/>
</dbReference>
<name>A0AB39UKS3_9BIFI</name>
<dbReference type="Pfam" id="PF19300">
    <property type="entry name" value="BPD_transp_1_N"/>
    <property type="match status" value="1"/>
</dbReference>
<evidence type="ECO:0000313" key="9">
    <source>
        <dbReference type="EMBL" id="XDS46828.1"/>
    </source>
</evidence>
<organism evidence="11">
    <name type="scientific">Bifidobacterium fermentum</name>
    <dbReference type="NCBI Taxonomy" id="3059035"/>
    <lineage>
        <taxon>Bacteria</taxon>
        <taxon>Bacillati</taxon>
        <taxon>Actinomycetota</taxon>
        <taxon>Actinomycetes</taxon>
        <taxon>Bifidobacteriales</taxon>
        <taxon>Bifidobacteriaceae</taxon>
        <taxon>Bifidobacterium</taxon>
    </lineage>
</organism>
<evidence type="ECO:0000256" key="5">
    <source>
        <dbReference type="ARBA" id="ARBA00022989"/>
    </source>
</evidence>
<dbReference type="PROSITE" id="PS50928">
    <property type="entry name" value="ABC_TM1"/>
    <property type="match status" value="1"/>
</dbReference>
<feature type="transmembrane region" description="Helical" evidence="7">
    <location>
        <begin position="132"/>
        <end position="157"/>
    </location>
</feature>
<dbReference type="KEGG" id="bfk:QN062_05065"/>
<dbReference type="Gene3D" id="1.10.3720.10">
    <property type="entry name" value="MetI-like"/>
    <property type="match status" value="1"/>
</dbReference>
<reference evidence="11" key="1">
    <citation type="submission" date="2023-07" db="EMBL/GenBank/DDBJ databases">
        <title>Bifidobacterium aquikefiriaerophilum sp. nov. and Bifidobacterium eccum sp. nov., isolated from water kefir.</title>
        <authorList>
            <person name="Breselge S."/>
            <person name="Bellassi P."/>
            <person name="Barcenilla C."/>
            <person name="Alvarez-Ordonez A."/>
            <person name="Morelli L."/>
            <person name="Cotter P.D."/>
        </authorList>
    </citation>
    <scope>NUCLEOTIDE SEQUENCE</scope>
    <source>
        <strain evidence="11">WK012_4_13</strain>
        <strain evidence="10">WK013_4_14</strain>
        <strain evidence="9">WK048_4_13</strain>
    </source>
</reference>
<keyword evidence="3" id="KW-1003">Cell membrane</keyword>
<evidence type="ECO:0000313" key="11">
    <source>
        <dbReference type="EMBL" id="XDS49792.1"/>
    </source>
</evidence>